<evidence type="ECO:0000259" key="2">
    <source>
        <dbReference type="Pfam" id="PF07486"/>
    </source>
</evidence>
<dbReference type="Pfam" id="PF07486">
    <property type="entry name" value="Hydrolase_2"/>
    <property type="match status" value="1"/>
</dbReference>
<name>A0A9X4H0F5_9FIRM</name>
<dbReference type="AlphaFoldDB" id="A0A9X4H0F5"/>
<proteinExistence type="predicted"/>
<dbReference type="Gene3D" id="6.20.240.60">
    <property type="match status" value="1"/>
</dbReference>
<evidence type="ECO:0000313" key="3">
    <source>
        <dbReference type="EMBL" id="MDF9407185.1"/>
    </source>
</evidence>
<evidence type="ECO:0000313" key="4">
    <source>
        <dbReference type="Proteomes" id="UP001154312"/>
    </source>
</evidence>
<dbReference type="Proteomes" id="UP001154312">
    <property type="component" value="Unassembled WGS sequence"/>
</dbReference>
<feature type="region of interest" description="Disordered" evidence="1">
    <location>
        <begin position="65"/>
        <end position="90"/>
    </location>
</feature>
<evidence type="ECO:0000256" key="1">
    <source>
        <dbReference type="SAM" id="MobiDB-lite"/>
    </source>
</evidence>
<protein>
    <submittedName>
        <fullName evidence="3">Cell wall hydrolase</fullName>
    </submittedName>
</protein>
<dbReference type="InterPro" id="IPR011105">
    <property type="entry name" value="Cell_wall_hydrolase_SleB"/>
</dbReference>
<accession>A0A9X4H0F5</accession>
<organism evidence="3 4">
    <name type="scientific">Pelotomaculum isophthalicicum JI</name>
    <dbReference type="NCBI Taxonomy" id="947010"/>
    <lineage>
        <taxon>Bacteria</taxon>
        <taxon>Bacillati</taxon>
        <taxon>Bacillota</taxon>
        <taxon>Clostridia</taxon>
        <taxon>Eubacteriales</taxon>
        <taxon>Desulfotomaculaceae</taxon>
        <taxon>Pelotomaculum</taxon>
    </lineage>
</organism>
<dbReference type="InterPro" id="IPR042047">
    <property type="entry name" value="SleB_dom1"/>
</dbReference>
<dbReference type="GO" id="GO:0016787">
    <property type="term" value="F:hydrolase activity"/>
    <property type="evidence" value="ECO:0007669"/>
    <property type="project" value="UniProtKB-KW"/>
</dbReference>
<reference evidence="3" key="1">
    <citation type="submission" date="2022-02" db="EMBL/GenBank/DDBJ databases">
        <authorList>
            <person name="Leng L."/>
        </authorList>
    </citation>
    <scope>NUCLEOTIDE SEQUENCE</scope>
    <source>
        <strain evidence="3">JI</strain>
    </source>
</reference>
<dbReference type="Gene3D" id="1.10.10.2520">
    <property type="entry name" value="Cell wall hydrolase SleB, domain 1"/>
    <property type="match status" value="1"/>
</dbReference>
<gene>
    <name evidence="3" type="ORF">L7E55_02245</name>
</gene>
<dbReference type="EMBL" id="JAKOAV010000002">
    <property type="protein sequence ID" value="MDF9407185.1"/>
    <property type="molecule type" value="Genomic_DNA"/>
</dbReference>
<dbReference type="RefSeq" id="WP_277442361.1">
    <property type="nucleotide sequence ID" value="NZ_JAKOAV010000002.1"/>
</dbReference>
<comment type="caution">
    <text evidence="3">The sequence shown here is derived from an EMBL/GenBank/DDBJ whole genome shotgun (WGS) entry which is preliminary data.</text>
</comment>
<feature type="domain" description="Cell wall hydrolase SleB" evidence="2">
    <location>
        <begin position="113"/>
        <end position="210"/>
    </location>
</feature>
<keyword evidence="4" id="KW-1185">Reference proteome</keyword>
<keyword evidence="3" id="KW-0378">Hydrolase</keyword>
<sequence length="211" mass="22812">MMKWRLTEKLRLTKKLIFKEKLNKKICLVIGLFLIPLSLALHPLALFKTMTGPVKKEQQAAALSVEQGSAAQPVEEGRPAGEGGAAVASRGGEVNRSDVVLLAQVIEGEAAEEPYSGKVAVGAVIVNRTKNPDFPKTIPGVVYERDAFESVSNGQYLRPVTNEALQAATEAVNGADPVNGALYFWNPAKSSSEWVYTRPIITRIGGHVFAR</sequence>